<accession>A0AAE0F933</accession>
<feature type="non-terminal residue" evidence="1">
    <location>
        <position position="425"/>
    </location>
</feature>
<comment type="caution">
    <text evidence="1">The sequence shown here is derived from an EMBL/GenBank/DDBJ whole genome shotgun (WGS) entry which is preliminary data.</text>
</comment>
<proteinExistence type="predicted"/>
<evidence type="ECO:0000313" key="2">
    <source>
        <dbReference type="Proteomes" id="UP001190700"/>
    </source>
</evidence>
<name>A0AAE0F933_9CHLO</name>
<reference evidence="1 2" key="1">
    <citation type="journal article" date="2015" name="Genome Biol. Evol.">
        <title>Comparative Genomics of a Bacterivorous Green Alga Reveals Evolutionary Causalities and Consequences of Phago-Mixotrophic Mode of Nutrition.</title>
        <authorList>
            <person name="Burns J.A."/>
            <person name="Paasch A."/>
            <person name="Narechania A."/>
            <person name="Kim E."/>
        </authorList>
    </citation>
    <scope>NUCLEOTIDE SEQUENCE [LARGE SCALE GENOMIC DNA]</scope>
    <source>
        <strain evidence="1 2">PLY_AMNH</strain>
    </source>
</reference>
<dbReference type="AlphaFoldDB" id="A0AAE0F933"/>
<gene>
    <name evidence="1" type="ORF">CYMTET_35462</name>
</gene>
<evidence type="ECO:0000313" key="1">
    <source>
        <dbReference type="EMBL" id="KAK3255352.1"/>
    </source>
</evidence>
<sequence>MTAESSSGMGAQGLESSFWYQAAQNGEEKLKKMNAELWSQRCLCRVCKRQADQPRKKYKEAKDDAGLALVWESLTHFLLPELISSLIPPDPHVAPFACLAEQRTRAIAWEAALAVACLFRPPVKMLEELLEKAESERAAAADKQLEEMAIEDMYPASRETHYDCAMQRFANASIPTAALDPIIEFLAFHKEFLPTVLHVGEGEYERLQFASMLDGATLLQCSCICSNLPVVKCLLAQGANPCQWSHSGEQALEMVPPCYEPKAMHGGLSKPAVCFCVSERGSEVHDCQSQEVVRELQRAVLQGQGILDLVTWLCALFMVVLSLCGQRLRWIYWTTLTASADLDSAPIPPPRRSPRRHVRQMVACRINQLRLEVRGGVSGWRREKAAIESAASETGPFAPKADSIGEVGRKRKQLLAKFLHQSAAE</sequence>
<dbReference type="EMBL" id="LGRX02022705">
    <property type="protein sequence ID" value="KAK3255352.1"/>
    <property type="molecule type" value="Genomic_DNA"/>
</dbReference>
<dbReference type="Proteomes" id="UP001190700">
    <property type="component" value="Unassembled WGS sequence"/>
</dbReference>
<keyword evidence="2" id="KW-1185">Reference proteome</keyword>
<organism evidence="1 2">
    <name type="scientific">Cymbomonas tetramitiformis</name>
    <dbReference type="NCBI Taxonomy" id="36881"/>
    <lineage>
        <taxon>Eukaryota</taxon>
        <taxon>Viridiplantae</taxon>
        <taxon>Chlorophyta</taxon>
        <taxon>Pyramimonadophyceae</taxon>
        <taxon>Pyramimonadales</taxon>
        <taxon>Pyramimonadaceae</taxon>
        <taxon>Cymbomonas</taxon>
    </lineage>
</organism>
<protein>
    <submittedName>
        <fullName evidence="1">Uncharacterized protein</fullName>
    </submittedName>
</protein>